<reference evidence="1" key="2">
    <citation type="submission" date="2005-06" db="EMBL/GenBank/DDBJ databases">
        <title>Sequencing of the draft genome and assembly of Crocosphaera watsonii WH 8501.</title>
        <authorList>
            <consortium name="US DOE Joint Genome Institute (JGI-PGF)"/>
            <person name="Copeland A."/>
            <person name="Lucas S."/>
            <person name="Lapidus A."/>
            <person name="Barry K."/>
            <person name="Detter C."/>
            <person name="Glavina T."/>
            <person name="Hammon N."/>
            <person name="Israni S."/>
            <person name="Pitluck S."/>
            <person name="Richardson P."/>
        </authorList>
    </citation>
    <scope>NUCLEOTIDE SEQUENCE [LARGE SCALE GENOMIC DNA]</scope>
    <source>
        <strain evidence="1">WH 8501</strain>
    </source>
</reference>
<dbReference type="Gene3D" id="3.40.50.300">
    <property type="entry name" value="P-loop containing nucleotide triphosphate hydrolases"/>
    <property type="match status" value="1"/>
</dbReference>
<evidence type="ECO:0008006" key="3">
    <source>
        <dbReference type="Google" id="ProtNLM"/>
    </source>
</evidence>
<protein>
    <recommendedName>
        <fullName evidence="3">Serine/threonine protein kinase</fullName>
    </recommendedName>
</protein>
<organism evidence="1 2">
    <name type="scientific">Crocosphaera watsonii WH 8501</name>
    <dbReference type="NCBI Taxonomy" id="165597"/>
    <lineage>
        <taxon>Bacteria</taxon>
        <taxon>Bacillati</taxon>
        <taxon>Cyanobacteriota</taxon>
        <taxon>Cyanophyceae</taxon>
        <taxon>Oscillatoriophycideae</taxon>
        <taxon>Chroococcales</taxon>
        <taxon>Aphanothecaceae</taxon>
        <taxon>Crocosphaera</taxon>
    </lineage>
</organism>
<evidence type="ECO:0000313" key="1">
    <source>
        <dbReference type="EMBL" id="EAM51169.1"/>
    </source>
</evidence>
<gene>
    <name evidence="1" type="ORF">CwatDRAFT_4262</name>
</gene>
<sequence length="347" mass="40339">MKCGVWVLSSHPLEYPDGCVSLSSYYYVERFPIESEAYKQIVREKSLIRIKAPNLMGKSSLVDRIIDYALLQDYKTVSLNLNTVPETTLIDIDKFLRWFSLSVTKAITKDNKLRDYWDVELFGSVQSCTDYFEEYLLTNIDCPLVLCLDNLDRLFQYPTVTKDFLEMLRDWYEKGNNISIWKKLRLVIAHSTTDYINQGINYSPFNVGFPLQLPKFNEIQVLDLAQRHQLDWKKEAEIEVLMAMVGGHPYLVRKAMFESSYHNIELKKLLKDADEGTGIYNDHLRRILTQLQKTPEVLEALKTVAKSSSPVNLGDFNKFKLRSMGLINQTGELVQTSCELYRKYFSK</sequence>
<dbReference type="SUPFAM" id="SSF52540">
    <property type="entry name" value="P-loop containing nucleoside triphosphate hydrolases"/>
    <property type="match status" value="1"/>
</dbReference>
<name>Q4C4R7_CROWT</name>
<proteinExistence type="predicted"/>
<keyword evidence="2" id="KW-1185">Reference proteome</keyword>
<comment type="caution">
    <text evidence="1">The sequence shown here is derived from an EMBL/GenBank/DDBJ whole genome shotgun (WGS) entry which is preliminary data.</text>
</comment>
<dbReference type="Pfam" id="PF14516">
    <property type="entry name" value="AAA_35"/>
    <property type="match status" value="1"/>
</dbReference>
<accession>Q4C4R7</accession>
<reference evidence="1" key="1">
    <citation type="submission" date="2004-02" db="EMBL/GenBank/DDBJ databases">
        <authorList>
            <consortium name="DOE Joint Genome Institute"/>
        </authorList>
    </citation>
    <scope>NUCLEOTIDE SEQUENCE [LARGE SCALE GENOMIC DNA]</scope>
    <source>
        <strain evidence="1">WH 8501</strain>
    </source>
</reference>
<dbReference type="InterPro" id="IPR027417">
    <property type="entry name" value="P-loop_NTPase"/>
</dbReference>
<reference evidence="1" key="3">
    <citation type="submission" date="2016-12" db="EMBL/GenBank/DDBJ databases">
        <title>Annotation of the draft genome assembly of Crocosphaera watsonii WH 8501.</title>
        <authorList>
            <consortium name="US DOE Joint Genome Institute (JGI-ORNL)"/>
            <person name="Larimer F."/>
            <person name="Land M."/>
        </authorList>
    </citation>
    <scope>NUCLEOTIDE SEQUENCE</scope>
    <source>
        <strain evidence="1">WH 8501</strain>
    </source>
</reference>
<dbReference type="Proteomes" id="UP000003922">
    <property type="component" value="Unassembled WGS sequence"/>
</dbReference>
<evidence type="ECO:0000313" key="2">
    <source>
        <dbReference type="Proteomes" id="UP000003922"/>
    </source>
</evidence>
<dbReference type="EMBL" id="AADV02000007">
    <property type="protein sequence ID" value="EAM51169.1"/>
    <property type="molecule type" value="Genomic_DNA"/>
</dbReference>
<dbReference type="AlphaFoldDB" id="Q4C4R7"/>
<dbReference type="KEGG" id="cwa:CwatDRAFT_4262"/>